<dbReference type="PANTHER" id="PTHR43364">
    <property type="entry name" value="NADH-SPECIFIC METHYLGLYOXAL REDUCTASE-RELATED"/>
    <property type="match status" value="1"/>
</dbReference>
<evidence type="ECO:0000313" key="6">
    <source>
        <dbReference type="Proteomes" id="UP001152049"/>
    </source>
</evidence>
<name>A0A9W8RQH7_9HYPO</name>
<evidence type="ECO:0000256" key="3">
    <source>
        <dbReference type="ARBA" id="ARBA00038157"/>
    </source>
</evidence>
<dbReference type="InterPro" id="IPR023210">
    <property type="entry name" value="NADP_OxRdtase_dom"/>
</dbReference>
<protein>
    <recommendedName>
        <fullName evidence="4">NADP-dependent oxidoreductase domain-containing protein</fullName>
    </recommendedName>
</protein>
<evidence type="ECO:0000313" key="5">
    <source>
        <dbReference type="EMBL" id="KAJ4252421.1"/>
    </source>
</evidence>
<evidence type="ECO:0000259" key="4">
    <source>
        <dbReference type="Pfam" id="PF00248"/>
    </source>
</evidence>
<keyword evidence="2" id="KW-0560">Oxidoreductase</keyword>
<dbReference type="Proteomes" id="UP001152049">
    <property type="component" value="Unassembled WGS sequence"/>
</dbReference>
<organism evidence="5 6">
    <name type="scientific">Fusarium torreyae</name>
    <dbReference type="NCBI Taxonomy" id="1237075"/>
    <lineage>
        <taxon>Eukaryota</taxon>
        <taxon>Fungi</taxon>
        <taxon>Dikarya</taxon>
        <taxon>Ascomycota</taxon>
        <taxon>Pezizomycotina</taxon>
        <taxon>Sordariomycetes</taxon>
        <taxon>Hypocreomycetidae</taxon>
        <taxon>Hypocreales</taxon>
        <taxon>Nectriaceae</taxon>
        <taxon>Fusarium</taxon>
    </lineage>
</organism>
<accession>A0A9W8RQH7</accession>
<dbReference type="GO" id="GO:0016491">
    <property type="term" value="F:oxidoreductase activity"/>
    <property type="evidence" value="ECO:0007669"/>
    <property type="project" value="UniProtKB-KW"/>
</dbReference>
<evidence type="ECO:0000256" key="2">
    <source>
        <dbReference type="ARBA" id="ARBA00023002"/>
    </source>
</evidence>
<gene>
    <name evidence="5" type="ORF">NW762_011022</name>
</gene>
<reference evidence="5" key="1">
    <citation type="submission" date="2022-09" db="EMBL/GenBank/DDBJ databases">
        <title>Fusarium specimens isolated from Avocado Roots.</title>
        <authorList>
            <person name="Stajich J."/>
            <person name="Roper C."/>
            <person name="Heimlech-Rivalta G."/>
        </authorList>
    </citation>
    <scope>NUCLEOTIDE SEQUENCE</scope>
    <source>
        <strain evidence="5">CF00136</strain>
    </source>
</reference>
<dbReference type="OrthoDB" id="48988at2759"/>
<dbReference type="InterPro" id="IPR036812">
    <property type="entry name" value="NAD(P)_OxRdtase_dom_sf"/>
</dbReference>
<dbReference type="AlphaFoldDB" id="A0A9W8RQH7"/>
<sequence length="385" mass="43245">MASPVTINFDGNLARHRQLAPSASVRVSPLCLGAMTFGDKQQERYGECSQEAAFKILDYFYSQGGNFIDTANVYQHGQSEEWVGQWMASRNNRDDIVLATKYTNSSRAGDKNILQSNYGGSGTKSLKYSIEQSLERLQTSYVDILYVHYWDFATKIEEVMQSLNDLIRAGKVHYLGISDAPAWVVTKANQYARMSGLRPFVVYQGMWSAALRDFERDIIPMCENEGMGIIPYGVLNQGRFQTEEGFKEREKNNPGRKFIPLSEHDKKVSKALEATANKKGVSIFAVALAYVRAKAPYVFPLVGARKVEHIKGNAESLDVRLTEEEIEKIDTAYPFNHGFPHNFLSGTLFTGDEIHRGASAPGDVWLTKGLGKFDWVEKPKSIDHE</sequence>
<dbReference type="Gene3D" id="3.20.20.100">
    <property type="entry name" value="NADP-dependent oxidoreductase domain"/>
    <property type="match status" value="1"/>
</dbReference>
<proteinExistence type="inferred from homology"/>
<dbReference type="PANTHER" id="PTHR43364:SF7">
    <property type="entry name" value="NADP-DEPENDENT OXIDOREDUCTASE DOMAIN-CONTAINING PROTEIN-RELATED"/>
    <property type="match status" value="1"/>
</dbReference>
<dbReference type="SUPFAM" id="SSF51430">
    <property type="entry name" value="NAD(P)-linked oxidoreductase"/>
    <property type="match status" value="1"/>
</dbReference>
<dbReference type="EMBL" id="JAOQAZ010000026">
    <property type="protein sequence ID" value="KAJ4252421.1"/>
    <property type="molecule type" value="Genomic_DNA"/>
</dbReference>
<dbReference type="InterPro" id="IPR050523">
    <property type="entry name" value="AKR_Detox_Biosynth"/>
</dbReference>
<comment type="similarity">
    <text evidence="3">Belongs to the aldo/keto reductase family. Aldo/keto reductase 2 subfamily.</text>
</comment>
<feature type="domain" description="NADP-dependent oxidoreductase" evidence="4">
    <location>
        <begin position="29"/>
        <end position="332"/>
    </location>
</feature>
<evidence type="ECO:0000256" key="1">
    <source>
        <dbReference type="ARBA" id="ARBA00022857"/>
    </source>
</evidence>
<comment type="caution">
    <text evidence="5">The sequence shown here is derived from an EMBL/GenBank/DDBJ whole genome shotgun (WGS) entry which is preliminary data.</text>
</comment>
<dbReference type="Pfam" id="PF00248">
    <property type="entry name" value="Aldo_ket_red"/>
    <property type="match status" value="1"/>
</dbReference>
<keyword evidence="1" id="KW-0521">NADP</keyword>
<keyword evidence="6" id="KW-1185">Reference proteome</keyword>